<name>A0A8D5U943_9CREN</name>
<accession>A0A8D5U943</accession>
<sequence>MEVYLENSKSKTGKHAIRTLIFEVKNNELVEFKNFQVKNKLPPTYRVGEKDVIVVPDKGIFIHLVFIKNIKNKVRGKVKVYKDGHIVSEMNYRKLKLKLVNGDQSYIEQVKALFEKLKIPVKGVNTKLK</sequence>
<organism evidence="1 2">
    <name type="scientific">Stygiolobus caldivivus</name>
    <dbReference type="NCBI Taxonomy" id="2824673"/>
    <lineage>
        <taxon>Archaea</taxon>
        <taxon>Thermoproteota</taxon>
        <taxon>Thermoprotei</taxon>
        <taxon>Sulfolobales</taxon>
        <taxon>Sulfolobaceae</taxon>
        <taxon>Stygiolobus</taxon>
    </lineage>
</organism>
<dbReference type="KEGG" id="csty:KN1_25090"/>
<dbReference type="EMBL" id="AP024597">
    <property type="protein sequence ID" value="BCU71212.1"/>
    <property type="molecule type" value="Genomic_DNA"/>
</dbReference>
<evidence type="ECO:0000313" key="1">
    <source>
        <dbReference type="EMBL" id="BCU71212.1"/>
    </source>
</evidence>
<evidence type="ECO:0000313" key="2">
    <source>
        <dbReference type="Proteomes" id="UP000825123"/>
    </source>
</evidence>
<keyword evidence="2" id="KW-1185">Reference proteome</keyword>
<protein>
    <submittedName>
        <fullName evidence="1">Uncharacterized protein</fullName>
    </submittedName>
</protein>
<dbReference type="RefSeq" id="WP_221287949.1">
    <property type="nucleotide sequence ID" value="NZ_AP024597.1"/>
</dbReference>
<dbReference type="AlphaFoldDB" id="A0A8D5U943"/>
<gene>
    <name evidence="1" type="ORF">KN1_25090</name>
</gene>
<dbReference type="Proteomes" id="UP000825123">
    <property type="component" value="Chromosome"/>
</dbReference>
<reference evidence="1 2" key="1">
    <citation type="submission" date="2021-04" db="EMBL/GenBank/DDBJ databases">
        <title>Complete genome sequence of Stygiolobus sp. KN-1.</title>
        <authorList>
            <person name="Nakamura K."/>
            <person name="Sakai H."/>
            <person name="Kurosawa N."/>
        </authorList>
    </citation>
    <scope>NUCLEOTIDE SEQUENCE [LARGE SCALE GENOMIC DNA]</scope>
    <source>
        <strain evidence="1 2">KN-1</strain>
    </source>
</reference>
<dbReference type="GeneID" id="66164235"/>
<proteinExistence type="predicted"/>